<feature type="binding site" evidence="14 15">
    <location>
        <position position="24"/>
    </location>
    <ligand>
        <name>a divalent metal cation</name>
        <dbReference type="ChEBI" id="CHEBI:60240"/>
    </ligand>
</feature>
<dbReference type="InterPro" id="IPR022898">
    <property type="entry name" value="RNase_HII"/>
</dbReference>
<dbReference type="NCBIfam" id="NF000595">
    <property type="entry name" value="PRK00015.1-3"/>
    <property type="match status" value="1"/>
</dbReference>
<evidence type="ECO:0000256" key="14">
    <source>
        <dbReference type="HAMAP-Rule" id="MF_00052"/>
    </source>
</evidence>
<evidence type="ECO:0000256" key="2">
    <source>
        <dbReference type="ARBA" id="ARBA00001946"/>
    </source>
</evidence>
<feature type="domain" description="RNase H type-2" evidence="17">
    <location>
        <begin position="18"/>
        <end position="206"/>
    </location>
</feature>
<dbReference type="InterPro" id="IPR012337">
    <property type="entry name" value="RNaseH-like_sf"/>
</dbReference>
<evidence type="ECO:0000256" key="9">
    <source>
        <dbReference type="ARBA" id="ARBA00022722"/>
    </source>
</evidence>
<comment type="cofactor">
    <cofactor evidence="2">
        <name>Mg(2+)</name>
        <dbReference type="ChEBI" id="CHEBI:18420"/>
    </cofactor>
</comment>
<evidence type="ECO:0000256" key="10">
    <source>
        <dbReference type="ARBA" id="ARBA00022723"/>
    </source>
</evidence>
<reference evidence="18 19" key="1">
    <citation type="journal article" date="2012" name="J. Proteome Res.">
        <title>Application of Spiroplasma melliferum proteogenomic profiling for the discovery of virulence factors and pathogenicity mechanisms in host-associated spiroplasmas.</title>
        <authorList>
            <person name="Alexeev D."/>
            <person name="Kostrjukova E."/>
            <person name="Aliper A."/>
            <person name="Popenko A."/>
            <person name="Bazaleev N."/>
            <person name="Tyakht A."/>
            <person name="Selezneva O."/>
            <person name="Akopian T."/>
            <person name="Prichodko E."/>
            <person name="Kondratov I."/>
            <person name="Chukin M."/>
            <person name="Demina I."/>
            <person name="Galyamina M."/>
            <person name="Kamashev D."/>
            <person name="Vanyushkina A."/>
            <person name="Ladygina V."/>
            <person name="Levitskii S."/>
            <person name="Lazarev V."/>
            <person name="Govorun V."/>
        </authorList>
    </citation>
    <scope>NUCLEOTIDE SEQUENCE [LARGE SCALE GENOMIC DNA]</scope>
    <source>
        <strain evidence="18 19">KC3</strain>
    </source>
</reference>
<evidence type="ECO:0000256" key="13">
    <source>
        <dbReference type="ARBA" id="ARBA00023211"/>
    </source>
</evidence>
<dbReference type="PANTHER" id="PTHR10954:SF18">
    <property type="entry name" value="RIBONUCLEASE HII"/>
    <property type="match status" value="1"/>
</dbReference>
<evidence type="ECO:0000259" key="17">
    <source>
        <dbReference type="PROSITE" id="PS51975"/>
    </source>
</evidence>
<dbReference type="GO" id="GO:0043137">
    <property type="term" value="P:DNA replication, removal of RNA primer"/>
    <property type="evidence" value="ECO:0007669"/>
    <property type="project" value="TreeGrafter"/>
</dbReference>
<dbReference type="AlphaFoldDB" id="A0AAI9T2X6"/>
<evidence type="ECO:0000256" key="3">
    <source>
        <dbReference type="ARBA" id="ARBA00004065"/>
    </source>
</evidence>
<keyword evidence="8 14" id="KW-0963">Cytoplasm</keyword>
<gene>
    <name evidence="14" type="primary">rnhB</name>
    <name evidence="18" type="ORF">SPM_005170</name>
</gene>
<evidence type="ECO:0000256" key="7">
    <source>
        <dbReference type="ARBA" id="ARBA00019179"/>
    </source>
</evidence>
<evidence type="ECO:0000256" key="6">
    <source>
        <dbReference type="ARBA" id="ARBA00012180"/>
    </source>
</evidence>
<evidence type="ECO:0000256" key="1">
    <source>
        <dbReference type="ARBA" id="ARBA00000077"/>
    </source>
</evidence>
<feature type="binding site" evidence="14 15">
    <location>
        <position position="25"/>
    </location>
    <ligand>
        <name>a divalent metal cation</name>
        <dbReference type="ChEBI" id="CHEBI:60240"/>
    </ligand>
</feature>
<keyword evidence="9 14" id="KW-0540">Nuclease</keyword>
<feature type="binding site" evidence="14 15">
    <location>
        <position position="116"/>
    </location>
    <ligand>
        <name>a divalent metal cation</name>
        <dbReference type="ChEBI" id="CHEBI:60240"/>
    </ligand>
</feature>
<keyword evidence="10 14" id="KW-0479">Metal-binding</keyword>
<dbReference type="CDD" id="cd07182">
    <property type="entry name" value="RNase_HII_bacteria_HII_like"/>
    <property type="match status" value="1"/>
</dbReference>
<evidence type="ECO:0000256" key="15">
    <source>
        <dbReference type="PROSITE-ProRule" id="PRU01319"/>
    </source>
</evidence>
<evidence type="ECO:0000313" key="19">
    <source>
        <dbReference type="Proteomes" id="UP000004057"/>
    </source>
</evidence>
<dbReference type="PANTHER" id="PTHR10954">
    <property type="entry name" value="RIBONUCLEASE H2 SUBUNIT A"/>
    <property type="match status" value="1"/>
</dbReference>
<dbReference type="GO" id="GO:0004523">
    <property type="term" value="F:RNA-DNA hybrid ribonuclease activity"/>
    <property type="evidence" value="ECO:0007669"/>
    <property type="project" value="UniProtKB-UniRule"/>
</dbReference>
<comment type="subcellular location">
    <subcellularLocation>
        <location evidence="4 14">Cytoplasm</location>
    </subcellularLocation>
</comment>
<evidence type="ECO:0000256" key="5">
    <source>
        <dbReference type="ARBA" id="ARBA00007383"/>
    </source>
</evidence>
<dbReference type="Pfam" id="PF01351">
    <property type="entry name" value="RNase_HII"/>
    <property type="match status" value="1"/>
</dbReference>
<dbReference type="EC" id="3.1.26.4" evidence="6 14"/>
<proteinExistence type="inferred from homology"/>
<keyword evidence="13 14" id="KW-0464">Manganese</keyword>
<dbReference type="Proteomes" id="UP000004057">
    <property type="component" value="Unassembled WGS sequence"/>
</dbReference>
<evidence type="ECO:0000256" key="12">
    <source>
        <dbReference type="ARBA" id="ARBA00022801"/>
    </source>
</evidence>
<dbReference type="InterPro" id="IPR036397">
    <property type="entry name" value="RNaseH_sf"/>
</dbReference>
<accession>A0AAI9T2X6</accession>
<evidence type="ECO:0000256" key="4">
    <source>
        <dbReference type="ARBA" id="ARBA00004496"/>
    </source>
</evidence>
<dbReference type="EMBL" id="AGBZ02000004">
    <property type="protein sequence ID" value="KAI92130.1"/>
    <property type="molecule type" value="Genomic_DNA"/>
</dbReference>
<dbReference type="GO" id="GO:0006298">
    <property type="term" value="P:mismatch repair"/>
    <property type="evidence" value="ECO:0007669"/>
    <property type="project" value="TreeGrafter"/>
</dbReference>
<dbReference type="SUPFAM" id="SSF53098">
    <property type="entry name" value="Ribonuclease H-like"/>
    <property type="match status" value="1"/>
</dbReference>
<dbReference type="GO" id="GO:0032299">
    <property type="term" value="C:ribonuclease H2 complex"/>
    <property type="evidence" value="ECO:0007669"/>
    <property type="project" value="TreeGrafter"/>
</dbReference>
<dbReference type="HAMAP" id="MF_00052_B">
    <property type="entry name" value="RNase_HII_B"/>
    <property type="match status" value="1"/>
</dbReference>
<dbReference type="GO" id="GO:0030145">
    <property type="term" value="F:manganese ion binding"/>
    <property type="evidence" value="ECO:0007669"/>
    <property type="project" value="UniProtKB-UniRule"/>
</dbReference>
<dbReference type="InterPro" id="IPR001352">
    <property type="entry name" value="RNase_HII/HIII"/>
</dbReference>
<organism evidence="18 19">
    <name type="scientific">Spiroplasma melliferum KC3</name>
    <dbReference type="NCBI Taxonomy" id="570509"/>
    <lineage>
        <taxon>Bacteria</taxon>
        <taxon>Bacillati</taxon>
        <taxon>Mycoplasmatota</taxon>
        <taxon>Mollicutes</taxon>
        <taxon>Entomoplasmatales</taxon>
        <taxon>Spiroplasmataceae</taxon>
        <taxon>Spiroplasma</taxon>
    </lineage>
</organism>
<name>A0AAI9T2X6_SPIME</name>
<comment type="cofactor">
    <cofactor evidence="14 15">
        <name>Mn(2+)</name>
        <dbReference type="ChEBI" id="CHEBI:29035"/>
    </cofactor>
    <cofactor evidence="14 15">
        <name>Mg(2+)</name>
        <dbReference type="ChEBI" id="CHEBI:18420"/>
    </cofactor>
    <text evidence="14 15">Manganese or magnesium. Binds 1 divalent metal ion per monomer in the absence of substrate. May bind a second metal ion after substrate binding.</text>
</comment>
<dbReference type="GO" id="GO:0003723">
    <property type="term" value="F:RNA binding"/>
    <property type="evidence" value="ECO:0007669"/>
    <property type="project" value="UniProtKB-UniRule"/>
</dbReference>
<evidence type="ECO:0000256" key="8">
    <source>
        <dbReference type="ARBA" id="ARBA00022490"/>
    </source>
</evidence>
<evidence type="ECO:0000313" key="18">
    <source>
        <dbReference type="EMBL" id="KAI92130.1"/>
    </source>
</evidence>
<keyword evidence="11 14" id="KW-0255">Endonuclease</keyword>
<evidence type="ECO:0000256" key="11">
    <source>
        <dbReference type="ARBA" id="ARBA00022759"/>
    </source>
</evidence>
<comment type="caution">
    <text evidence="18">The sequence shown here is derived from an EMBL/GenBank/DDBJ whole genome shotgun (WGS) entry which is preliminary data.</text>
</comment>
<sequence>MIMNKFEKEILISYPNTTILAGTDEAGRGCLAGPLIVSAVILPLDYVNDEIKDSKKLTAKQRIKLADEIMSIAISYTIEIISVAMVEELNPKQASIFGMQQAIDNLMVKPDIILTDAEKLGPSYHHQAIIKGDSLSQSIAAASILAKVTRDNLMLKFDQDYPQYDFKNNKGYGTKKHLLALQQFGITSLHRKTYRPVRETMLKNNVNYK</sequence>
<dbReference type="GO" id="GO:0005737">
    <property type="term" value="C:cytoplasm"/>
    <property type="evidence" value="ECO:0007669"/>
    <property type="project" value="UniProtKB-SubCell"/>
</dbReference>
<evidence type="ECO:0000256" key="16">
    <source>
        <dbReference type="RuleBase" id="RU003515"/>
    </source>
</evidence>
<dbReference type="Gene3D" id="3.30.420.10">
    <property type="entry name" value="Ribonuclease H-like superfamily/Ribonuclease H"/>
    <property type="match status" value="1"/>
</dbReference>
<comment type="function">
    <text evidence="3 14 16">Endonuclease that specifically degrades the RNA of RNA-DNA hybrids.</text>
</comment>
<dbReference type="PROSITE" id="PS51975">
    <property type="entry name" value="RNASE_H_2"/>
    <property type="match status" value="1"/>
</dbReference>
<protein>
    <recommendedName>
        <fullName evidence="7 14">Ribonuclease HII</fullName>
        <shortName evidence="14">RNase HII</shortName>
        <ecNumber evidence="6 14">3.1.26.4</ecNumber>
    </recommendedName>
</protein>
<dbReference type="InterPro" id="IPR024567">
    <property type="entry name" value="RNase_HII/HIII_dom"/>
</dbReference>
<comment type="similarity">
    <text evidence="5 14 16">Belongs to the RNase HII family.</text>
</comment>
<keyword evidence="12 14" id="KW-0378">Hydrolase</keyword>
<comment type="catalytic activity">
    <reaction evidence="1 14 15 16">
        <text>Endonucleolytic cleavage to 5'-phosphomonoester.</text>
        <dbReference type="EC" id="3.1.26.4"/>
    </reaction>
</comment>